<reference evidence="1" key="1">
    <citation type="submission" date="2022-11" db="EMBL/GenBank/DDBJ databases">
        <authorList>
            <person name="Petersen C."/>
        </authorList>
    </citation>
    <scope>NUCLEOTIDE SEQUENCE</scope>
    <source>
        <strain evidence="1">IBT 23319</strain>
    </source>
</reference>
<proteinExistence type="predicted"/>
<gene>
    <name evidence="1" type="ORF">N7469_006201</name>
</gene>
<organism evidence="1 2">
    <name type="scientific">Penicillium citrinum</name>
    <dbReference type="NCBI Taxonomy" id="5077"/>
    <lineage>
        <taxon>Eukaryota</taxon>
        <taxon>Fungi</taxon>
        <taxon>Dikarya</taxon>
        <taxon>Ascomycota</taxon>
        <taxon>Pezizomycotina</taxon>
        <taxon>Eurotiomycetes</taxon>
        <taxon>Eurotiomycetidae</taxon>
        <taxon>Eurotiales</taxon>
        <taxon>Aspergillaceae</taxon>
        <taxon>Penicillium</taxon>
    </lineage>
</organism>
<accession>A0A9W9P092</accession>
<dbReference type="RefSeq" id="XP_056500357.1">
    <property type="nucleotide sequence ID" value="XM_056645119.1"/>
</dbReference>
<reference evidence="1" key="2">
    <citation type="journal article" date="2023" name="IMA Fungus">
        <title>Comparative genomic study of the Penicillium genus elucidates a diverse pangenome and 15 lateral gene transfer events.</title>
        <authorList>
            <person name="Petersen C."/>
            <person name="Sorensen T."/>
            <person name="Nielsen M.R."/>
            <person name="Sondergaard T.E."/>
            <person name="Sorensen J.L."/>
            <person name="Fitzpatrick D.A."/>
            <person name="Frisvad J.C."/>
            <person name="Nielsen K.L."/>
        </authorList>
    </citation>
    <scope>NUCLEOTIDE SEQUENCE</scope>
    <source>
        <strain evidence="1">IBT 23319</strain>
    </source>
</reference>
<dbReference type="Proteomes" id="UP001147733">
    <property type="component" value="Unassembled WGS sequence"/>
</dbReference>
<protein>
    <submittedName>
        <fullName evidence="1">Uncharacterized protein</fullName>
    </submittedName>
</protein>
<evidence type="ECO:0000313" key="1">
    <source>
        <dbReference type="EMBL" id="KAJ5231613.1"/>
    </source>
</evidence>
<evidence type="ECO:0000313" key="2">
    <source>
        <dbReference type="Proteomes" id="UP001147733"/>
    </source>
</evidence>
<dbReference type="OrthoDB" id="5418867at2759"/>
<dbReference type="EMBL" id="JAPQKT010000005">
    <property type="protein sequence ID" value="KAJ5231613.1"/>
    <property type="molecule type" value="Genomic_DNA"/>
</dbReference>
<comment type="caution">
    <text evidence="1">The sequence shown here is derived from an EMBL/GenBank/DDBJ whole genome shotgun (WGS) entry which is preliminary data.</text>
</comment>
<dbReference type="AlphaFoldDB" id="A0A9W9P092"/>
<sequence length="61" mass="6787">MPINWNNENSLKLLIAIVQQVRANSIKLDYNQLATRMGPGIKIDVIINGFALADLHTQVAQ</sequence>
<keyword evidence="2" id="KW-1185">Reference proteome</keyword>
<dbReference type="GeneID" id="81384286"/>
<name>A0A9W9P092_PENCI</name>